<feature type="coiled-coil region" evidence="2">
    <location>
        <begin position="123"/>
        <end position="152"/>
    </location>
</feature>
<keyword evidence="3" id="KW-0732">Signal</keyword>
<dbReference type="InterPro" id="IPR058647">
    <property type="entry name" value="BSH_CzcB-like"/>
</dbReference>
<feature type="signal peptide" evidence="3">
    <location>
        <begin position="1"/>
        <end position="26"/>
    </location>
</feature>
<proteinExistence type="inferred from homology"/>
<dbReference type="EMBL" id="JBIGHY010000003">
    <property type="protein sequence ID" value="MFG6414350.1"/>
    <property type="molecule type" value="Genomic_DNA"/>
</dbReference>
<name>A0ABW7EPZ8_9BURK</name>
<evidence type="ECO:0000313" key="6">
    <source>
        <dbReference type="Proteomes" id="UP001606300"/>
    </source>
</evidence>
<dbReference type="NCBIfam" id="TIGR01730">
    <property type="entry name" value="RND_mfp"/>
    <property type="match status" value="1"/>
</dbReference>
<dbReference type="InterPro" id="IPR006143">
    <property type="entry name" value="RND_pump_MFP"/>
</dbReference>
<evidence type="ECO:0000256" key="3">
    <source>
        <dbReference type="SAM" id="SignalP"/>
    </source>
</evidence>
<evidence type="ECO:0000259" key="4">
    <source>
        <dbReference type="Pfam" id="PF25973"/>
    </source>
</evidence>
<evidence type="ECO:0000256" key="2">
    <source>
        <dbReference type="SAM" id="Coils"/>
    </source>
</evidence>
<keyword evidence="6" id="KW-1185">Reference proteome</keyword>
<comment type="caution">
    <text evidence="5">The sequence shown here is derived from an EMBL/GenBank/DDBJ whole genome shotgun (WGS) entry which is preliminary data.</text>
</comment>
<keyword evidence="2" id="KW-0175">Coiled coil</keyword>
<dbReference type="Gene3D" id="2.40.30.170">
    <property type="match status" value="1"/>
</dbReference>
<feature type="chain" id="PRO_5045420148" evidence="3">
    <location>
        <begin position="27"/>
        <end position="274"/>
    </location>
</feature>
<evidence type="ECO:0000256" key="1">
    <source>
        <dbReference type="ARBA" id="ARBA00009477"/>
    </source>
</evidence>
<dbReference type="SUPFAM" id="SSF111369">
    <property type="entry name" value="HlyD-like secretion proteins"/>
    <property type="match status" value="1"/>
</dbReference>
<feature type="domain" description="CzcB-like barrel-sandwich hybrid" evidence="4">
    <location>
        <begin position="39"/>
        <end position="185"/>
    </location>
</feature>
<dbReference type="Gene3D" id="2.40.50.100">
    <property type="match status" value="1"/>
</dbReference>
<gene>
    <name evidence="5" type="ORF">ACG02S_10635</name>
</gene>
<reference evidence="5 6" key="1">
    <citation type="submission" date="2024-09" db="EMBL/GenBank/DDBJ databases">
        <title>Novel species of the genus Pelomonas and Roseateles isolated from streams.</title>
        <authorList>
            <person name="Lu H."/>
        </authorList>
    </citation>
    <scope>NUCLEOTIDE SEQUENCE [LARGE SCALE GENOMIC DNA]</scope>
    <source>
        <strain evidence="5 6">DC23W</strain>
    </source>
</reference>
<comment type="similarity">
    <text evidence="1">Belongs to the membrane fusion protein (MFP) (TC 8.A.1) family.</text>
</comment>
<dbReference type="PANTHER" id="PTHR30469:SF15">
    <property type="entry name" value="HLYD FAMILY OF SECRETION PROTEINS"/>
    <property type="match status" value="1"/>
</dbReference>
<sequence length="274" mass="29457">MTPHTSPARLALLPWAALLVAGPAFAAADYDCMIEPAQTVEIRSPVVGILERVHARRGEAIRQGQVLVSIESSVEASAADSAKARAEAQGQAQLAGAKVSALREKARRLQDLLAEEFVSAQAVEDAQAELKLAEAELKTATENNQIARLDHRQAVDQLRRRQILAPFSGVVVDQYLYPGALMDSSDTKKPVLKIAQTHPLKVQALLPVKAFTQVRPGQMVSVTPEAPFADKPIQAKVRTVDRVLDAAAGTFGIVAEIDNVKGELPAGLRCKVRL</sequence>
<dbReference type="Gene3D" id="1.10.287.470">
    <property type="entry name" value="Helix hairpin bin"/>
    <property type="match status" value="1"/>
</dbReference>
<dbReference type="Pfam" id="PF25973">
    <property type="entry name" value="BSH_CzcB"/>
    <property type="match status" value="1"/>
</dbReference>
<dbReference type="RefSeq" id="WP_394470425.1">
    <property type="nucleotide sequence ID" value="NZ_JBIGHY010000003.1"/>
</dbReference>
<dbReference type="PANTHER" id="PTHR30469">
    <property type="entry name" value="MULTIDRUG RESISTANCE PROTEIN MDTA"/>
    <property type="match status" value="1"/>
</dbReference>
<evidence type="ECO:0000313" key="5">
    <source>
        <dbReference type="EMBL" id="MFG6414350.1"/>
    </source>
</evidence>
<protein>
    <submittedName>
        <fullName evidence="5">Efflux RND transporter periplasmic adaptor subunit</fullName>
    </submittedName>
</protein>
<dbReference type="Proteomes" id="UP001606300">
    <property type="component" value="Unassembled WGS sequence"/>
</dbReference>
<organism evidence="5 6">
    <name type="scientific">Pelomonas dachongensis</name>
    <dbReference type="NCBI Taxonomy" id="3299029"/>
    <lineage>
        <taxon>Bacteria</taxon>
        <taxon>Pseudomonadati</taxon>
        <taxon>Pseudomonadota</taxon>
        <taxon>Betaproteobacteria</taxon>
        <taxon>Burkholderiales</taxon>
        <taxon>Sphaerotilaceae</taxon>
        <taxon>Roseateles</taxon>
    </lineage>
</organism>
<accession>A0ABW7EPZ8</accession>